<evidence type="ECO:0000313" key="2">
    <source>
        <dbReference type="EMBL" id="DAD68518.1"/>
    </source>
</evidence>
<name>A0A8S5LEZ8_9CAUD</name>
<accession>A0A8S5LEZ8</accession>
<feature type="domain" description="Helix-turn-helix" evidence="1">
    <location>
        <begin position="1"/>
        <end position="51"/>
    </location>
</feature>
<proteinExistence type="predicted"/>
<reference evidence="2" key="1">
    <citation type="journal article" date="2021" name="Proc. Natl. Acad. Sci. U.S.A.">
        <title>A Catalog of Tens of Thousands of Viruses from Human Metagenomes Reveals Hidden Associations with Chronic Diseases.</title>
        <authorList>
            <person name="Tisza M.J."/>
            <person name="Buck C.B."/>
        </authorList>
    </citation>
    <scope>NUCLEOTIDE SEQUENCE</scope>
    <source>
        <strain evidence="2">Ct3CA7</strain>
    </source>
</reference>
<dbReference type="InterPro" id="IPR041657">
    <property type="entry name" value="HTH_17"/>
</dbReference>
<protein>
    <submittedName>
        <fullName evidence="2">Helix-turn-helix domain protein</fullName>
    </submittedName>
</protein>
<sequence>MLTAQQLAEMWAISRSQVYKLTKRTHDPLPAYHLGGVRFKKEEADQWLERQKQPTGN</sequence>
<evidence type="ECO:0000259" key="1">
    <source>
        <dbReference type="Pfam" id="PF12728"/>
    </source>
</evidence>
<dbReference type="Pfam" id="PF12728">
    <property type="entry name" value="HTH_17"/>
    <property type="match status" value="1"/>
</dbReference>
<dbReference type="EMBL" id="BK014704">
    <property type="protein sequence ID" value="DAD68518.1"/>
    <property type="molecule type" value="Genomic_DNA"/>
</dbReference>
<organism evidence="2">
    <name type="scientific">Siphoviridae sp. ct3CA7</name>
    <dbReference type="NCBI Taxonomy" id="2823561"/>
    <lineage>
        <taxon>Viruses</taxon>
        <taxon>Duplodnaviria</taxon>
        <taxon>Heunggongvirae</taxon>
        <taxon>Uroviricota</taxon>
        <taxon>Caudoviricetes</taxon>
    </lineage>
</organism>